<evidence type="ECO:0000313" key="6">
    <source>
        <dbReference type="EMBL" id="QGZ94929.1"/>
    </source>
</evidence>
<dbReference type="InterPro" id="IPR036388">
    <property type="entry name" value="WH-like_DNA-bd_sf"/>
</dbReference>
<name>A0A6I6MJT2_9CAUL</name>
<dbReference type="Proteomes" id="UP000431269">
    <property type="component" value="Chromosome"/>
</dbReference>
<dbReference type="FunFam" id="1.10.10.10:FF:000001">
    <property type="entry name" value="LysR family transcriptional regulator"/>
    <property type="match status" value="1"/>
</dbReference>
<reference evidence="7" key="1">
    <citation type="submission" date="2019-12" db="EMBL/GenBank/DDBJ databases">
        <title>Complete genome of Terracaulis silvestris 0127_4.</title>
        <authorList>
            <person name="Vieira S."/>
            <person name="Riedel T."/>
            <person name="Sproer C."/>
            <person name="Pascual J."/>
            <person name="Boedeker C."/>
            <person name="Overmann J."/>
        </authorList>
    </citation>
    <scope>NUCLEOTIDE SEQUENCE [LARGE SCALE GENOMIC DNA]</scope>
    <source>
        <strain evidence="7">0127_4</strain>
    </source>
</reference>
<proteinExistence type="inferred from homology"/>
<evidence type="ECO:0000259" key="5">
    <source>
        <dbReference type="PROSITE" id="PS50931"/>
    </source>
</evidence>
<organism evidence="6 7">
    <name type="scientific">Terricaulis silvestris</name>
    <dbReference type="NCBI Taxonomy" id="2686094"/>
    <lineage>
        <taxon>Bacteria</taxon>
        <taxon>Pseudomonadati</taxon>
        <taxon>Pseudomonadota</taxon>
        <taxon>Alphaproteobacteria</taxon>
        <taxon>Caulobacterales</taxon>
        <taxon>Caulobacteraceae</taxon>
        <taxon>Terricaulis</taxon>
    </lineage>
</organism>
<dbReference type="PRINTS" id="PR00039">
    <property type="entry name" value="HTHLYSR"/>
</dbReference>
<protein>
    <submittedName>
        <fullName evidence="6">Hca operon transcriptional activator</fullName>
    </submittedName>
</protein>
<dbReference type="RefSeq" id="WP_158765829.1">
    <property type="nucleotide sequence ID" value="NZ_CP047045.1"/>
</dbReference>
<keyword evidence="4" id="KW-0804">Transcription</keyword>
<dbReference type="Pfam" id="PF00126">
    <property type="entry name" value="HTH_1"/>
    <property type="match status" value="1"/>
</dbReference>
<dbReference type="SUPFAM" id="SSF46785">
    <property type="entry name" value="Winged helix' DNA-binding domain"/>
    <property type="match status" value="1"/>
</dbReference>
<dbReference type="KEGG" id="tsv:DSM104635_01764"/>
<dbReference type="GO" id="GO:0032993">
    <property type="term" value="C:protein-DNA complex"/>
    <property type="evidence" value="ECO:0007669"/>
    <property type="project" value="TreeGrafter"/>
</dbReference>
<dbReference type="PANTHER" id="PTHR30346">
    <property type="entry name" value="TRANSCRIPTIONAL DUAL REGULATOR HCAR-RELATED"/>
    <property type="match status" value="1"/>
</dbReference>
<dbReference type="PROSITE" id="PS50931">
    <property type="entry name" value="HTH_LYSR"/>
    <property type="match status" value="1"/>
</dbReference>
<evidence type="ECO:0000313" key="7">
    <source>
        <dbReference type="Proteomes" id="UP000431269"/>
    </source>
</evidence>
<dbReference type="PANTHER" id="PTHR30346:SF0">
    <property type="entry name" value="HCA OPERON TRANSCRIPTIONAL ACTIVATOR HCAR"/>
    <property type="match status" value="1"/>
</dbReference>
<gene>
    <name evidence="6" type="primary">hcaR</name>
    <name evidence="6" type="ORF">DSM104635_01764</name>
</gene>
<evidence type="ECO:0000256" key="4">
    <source>
        <dbReference type="ARBA" id="ARBA00023163"/>
    </source>
</evidence>
<dbReference type="InterPro" id="IPR005119">
    <property type="entry name" value="LysR_subst-bd"/>
</dbReference>
<dbReference type="GO" id="GO:0003677">
    <property type="term" value="F:DNA binding"/>
    <property type="evidence" value="ECO:0007669"/>
    <property type="project" value="UniProtKB-KW"/>
</dbReference>
<dbReference type="GO" id="GO:0003700">
    <property type="term" value="F:DNA-binding transcription factor activity"/>
    <property type="evidence" value="ECO:0007669"/>
    <property type="project" value="InterPro"/>
</dbReference>
<dbReference type="InterPro" id="IPR036390">
    <property type="entry name" value="WH_DNA-bd_sf"/>
</dbReference>
<evidence type="ECO:0000256" key="1">
    <source>
        <dbReference type="ARBA" id="ARBA00009437"/>
    </source>
</evidence>
<dbReference type="SUPFAM" id="SSF53850">
    <property type="entry name" value="Periplasmic binding protein-like II"/>
    <property type="match status" value="1"/>
</dbReference>
<feature type="domain" description="HTH lysR-type" evidence="5">
    <location>
        <begin position="1"/>
        <end position="58"/>
    </location>
</feature>
<evidence type="ECO:0000256" key="3">
    <source>
        <dbReference type="ARBA" id="ARBA00023125"/>
    </source>
</evidence>
<keyword evidence="2" id="KW-0805">Transcription regulation</keyword>
<keyword evidence="3" id="KW-0238">DNA-binding</keyword>
<comment type="similarity">
    <text evidence="1">Belongs to the LysR transcriptional regulatory family.</text>
</comment>
<dbReference type="Gene3D" id="1.10.10.10">
    <property type="entry name" value="Winged helix-like DNA-binding domain superfamily/Winged helix DNA-binding domain"/>
    <property type="match status" value="1"/>
</dbReference>
<sequence length="304" mass="33392">MELRHLRYFAALAEELSFTRAAARLRIAQPALSVQIRKLEIEVGAELVSREGRSVTLTEAGKVFLEQARQMLAQASHSVALARRAANGELGNLSIGYATAAEFRVFPRVLPAFLARRPGVHVAFKALKVVEQIEALRRDELDVSLVWLPIPSDEFDVQPLTQEPLMVAVPAEHRLAKSAVVAIRDLSREPLILFARAQDPETYHQIEQLFLNEGATMNVAHELETLLSAINFVAMGAGCALLPDYARGNPKAGVVYKALKPTFSKTLAIAKKKRGSQLAEAFYRFAIDELAPTSKARAKSKDAG</sequence>
<keyword evidence="7" id="KW-1185">Reference proteome</keyword>
<dbReference type="CDD" id="cd08414">
    <property type="entry name" value="PBP2_LTTR_aromatics_like"/>
    <property type="match status" value="1"/>
</dbReference>
<dbReference type="EMBL" id="CP047045">
    <property type="protein sequence ID" value="QGZ94929.1"/>
    <property type="molecule type" value="Genomic_DNA"/>
</dbReference>
<evidence type="ECO:0000256" key="2">
    <source>
        <dbReference type="ARBA" id="ARBA00023015"/>
    </source>
</evidence>
<accession>A0A6I6MJT2</accession>
<dbReference type="InterPro" id="IPR000847">
    <property type="entry name" value="LysR_HTH_N"/>
</dbReference>
<dbReference type="Gene3D" id="3.40.190.10">
    <property type="entry name" value="Periplasmic binding protein-like II"/>
    <property type="match status" value="2"/>
</dbReference>
<dbReference type="AlphaFoldDB" id="A0A6I6MJT2"/>
<dbReference type="Pfam" id="PF03466">
    <property type="entry name" value="LysR_substrate"/>
    <property type="match status" value="1"/>
</dbReference>